<evidence type="ECO:0000256" key="12">
    <source>
        <dbReference type="SAM" id="SignalP"/>
    </source>
</evidence>
<dbReference type="SUPFAM" id="SSF49464">
    <property type="entry name" value="Carboxypeptidase regulatory domain-like"/>
    <property type="match status" value="1"/>
</dbReference>
<evidence type="ECO:0000256" key="9">
    <source>
        <dbReference type="ARBA" id="ARBA00023237"/>
    </source>
</evidence>
<dbReference type="NCBIfam" id="TIGR04057">
    <property type="entry name" value="SusC_RagA_signa"/>
    <property type="match status" value="1"/>
</dbReference>
<evidence type="ECO:0000256" key="11">
    <source>
        <dbReference type="RuleBase" id="RU003357"/>
    </source>
</evidence>
<keyword evidence="7 10" id="KW-0472">Membrane</keyword>
<evidence type="ECO:0000256" key="7">
    <source>
        <dbReference type="ARBA" id="ARBA00023136"/>
    </source>
</evidence>
<keyword evidence="3 10" id="KW-1134">Transmembrane beta strand</keyword>
<dbReference type="InterPro" id="IPR023996">
    <property type="entry name" value="TonB-dep_OMP_SusC/RagA"/>
</dbReference>
<dbReference type="PANTHER" id="PTHR30069:SF29">
    <property type="entry name" value="HEMOGLOBIN AND HEMOGLOBIN-HAPTOGLOBIN-BINDING PROTEIN 1-RELATED"/>
    <property type="match status" value="1"/>
</dbReference>
<accession>A0A3D9L8C4</accession>
<evidence type="ECO:0000259" key="13">
    <source>
        <dbReference type="Pfam" id="PF00593"/>
    </source>
</evidence>
<dbReference type="Pfam" id="PF13715">
    <property type="entry name" value="CarbopepD_reg_2"/>
    <property type="match status" value="1"/>
</dbReference>
<sequence length="1065" mass="116483">MRKLLLLACTLMLSGILYAQERTVSGKVVGDDGEALPGVNVVIKGSTQGTITDLDGNYRLAVPADIDPVIVFSFIGMQAKEVELGQRSVLDVTLEQDVQQLTEVVVTAFGVERDKKALGYAVQEFNSDELTKSQERSVINSLQGKVAGVQITGASGAPGASTNIVLRGTSSLTGSNQALFVVDGVPINNVQNNSGGVLTGAVDGGNSANDINPEDIKSISILKGASAAALYGSRAANGVVIITTKKGANTGGQVSVDYNTSLTYERVLMLPELQNEFGQGQQGDNLGFLNDQESWGDRFDGSERPYGIAIGDPSSPFFNTQRTKIYEALPDNIREFWKIGRTWQNSVALSGGSENASFRLSLSDLSQSGVVPNAELRRNTVALSGSTKVNDKLDFTGSVNYIKQNSDLAINGQGGESPYNQVLQTSRSMSIIEQRDLSNPYNSVDWFYTPFIQNPYYNLFNDSYVKNMDRIYGSFAINYKPVENLTLTTRVGSDVISDDRKRVKERRIASAISPNGSADEPGFIRDEAYTDRQLDANFIASYNYDINQDFNVNALVGYNFNQRDGRDFTASVDQTSIPDFNNISNGAVNPTVTETSYKRRLMGVYGQLDVSFRNFVFLGATYRNDWSSTLPLENNSFGYPGVNTSIVLTDAFDFGISDILSFWKIRASYAEVGNDAPTYLTSSVFFAPQGTTNAIQGNFGRVDFPINGVPGFTEGNRIGNPGLKPELSKEYEVGTDLRLFNGRINLDMAYFHKTSQDQIVIAQAAPSSGFSSQVINAGTIENKGWEVLLATTPIKINDFSWGLSVNYTKINNMITDLPSGEITIGTGLLNYQLKAIEGQPYGVFEAPTALRTDDGRLIVDGNGLPQQAPDPARFGTVQPDWLGGITTTLRYKSLTFSATIDHRQGGKVYSRTIGQIYFNGTAVETGFNNRERFIIPFSVVDDGEGNFVPNTSVLTYSSNNIRQYWNQINNYGEYLIIDGTFTKLREMTLSYRLPKALLAQVPFKEVNVSVFGRNLWIHTPDDNTYIDPEVNSFTGGNQNVGNLTGFEFGTVPSTSTYGIRLRITL</sequence>
<dbReference type="Pfam" id="PF07715">
    <property type="entry name" value="Plug"/>
    <property type="match status" value="1"/>
</dbReference>
<evidence type="ECO:0000256" key="5">
    <source>
        <dbReference type="ARBA" id="ARBA00022729"/>
    </source>
</evidence>
<evidence type="ECO:0000256" key="8">
    <source>
        <dbReference type="ARBA" id="ARBA00023170"/>
    </source>
</evidence>
<keyword evidence="9 10" id="KW-0998">Cell outer membrane</keyword>
<dbReference type="InterPro" id="IPR036942">
    <property type="entry name" value="Beta-barrel_TonB_sf"/>
</dbReference>
<dbReference type="Proteomes" id="UP000256779">
    <property type="component" value="Unassembled WGS sequence"/>
</dbReference>
<evidence type="ECO:0000256" key="2">
    <source>
        <dbReference type="ARBA" id="ARBA00022448"/>
    </source>
</evidence>
<evidence type="ECO:0000313" key="15">
    <source>
        <dbReference type="EMBL" id="REE02090.1"/>
    </source>
</evidence>
<dbReference type="NCBIfam" id="TIGR04056">
    <property type="entry name" value="OMP_RagA_SusC"/>
    <property type="match status" value="1"/>
</dbReference>
<feature type="signal peptide" evidence="12">
    <location>
        <begin position="1"/>
        <end position="19"/>
    </location>
</feature>
<keyword evidence="2 10" id="KW-0813">Transport</keyword>
<dbReference type="EMBL" id="QREG01000002">
    <property type="protein sequence ID" value="REE02090.1"/>
    <property type="molecule type" value="Genomic_DNA"/>
</dbReference>
<reference evidence="15 16" key="1">
    <citation type="submission" date="2018-07" db="EMBL/GenBank/DDBJ databases">
        <title>Genomic Encyclopedia of Type Strains, Phase IV (KMG-IV): sequencing the most valuable type-strain genomes for metagenomic binning, comparative biology and taxonomic classification.</title>
        <authorList>
            <person name="Goeker M."/>
        </authorList>
    </citation>
    <scope>NUCLEOTIDE SEQUENCE [LARGE SCALE GENOMIC DNA]</scope>
    <source>
        <strain evidence="15 16">DSM 4134</strain>
    </source>
</reference>
<dbReference type="Gene3D" id="2.40.170.20">
    <property type="entry name" value="TonB-dependent receptor, beta-barrel domain"/>
    <property type="match status" value="1"/>
</dbReference>
<evidence type="ECO:0000256" key="6">
    <source>
        <dbReference type="ARBA" id="ARBA00023077"/>
    </source>
</evidence>
<evidence type="ECO:0000313" key="16">
    <source>
        <dbReference type="Proteomes" id="UP000256779"/>
    </source>
</evidence>
<dbReference type="GO" id="GO:0015344">
    <property type="term" value="F:siderophore uptake transmembrane transporter activity"/>
    <property type="evidence" value="ECO:0007669"/>
    <property type="project" value="TreeGrafter"/>
</dbReference>
<feature type="chain" id="PRO_5017554154" evidence="12">
    <location>
        <begin position="20"/>
        <end position="1065"/>
    </location>
</feature>
<keyword evidence="5 12" id="KW-0732">Signal</keyword>
<keyword evidence="8" id="KW-0675">Receptor</keyword>
<gene>
    <name evidence="15" type="ORF">C7460_102110</name>
</gene>
<dbReference type="InterPro" id="IPR000531">
    <property type="entry name" value="Beta-barrel_TonB"/>
</dbReference>
<dbReference type="GO" id="GO:0044718">
    <property type="term" value="P:siderophore transmembrane transport"/>
    <property type="evidence" value="ECO:0007669"/>
    <property type="project" value="TreeGrafter"/>
</dbReference>
<protein>
    <submittedName>
        <fullName evidence="15">TonB-linked SusC/RagA family outer membrane protein</fullName>
    </submittedName>
</protein>
<feature type="domain" description="TonB-dependent receptor-like beta-barrel" evidence="13">
    <location>
        <begin position="442"/>
        <end position="891"/>
    </location>
</feature>
<dbReference type="InterPro" id="IPR023997">
    <property type="entry name" value="TonB-dep_OMP_SusC/RagA_CS"/>
</dbReference>
<name>A0A3D9L8C4_MARFU</name>
<evidence type="ECO:0000256" key="3">
    <source>
        <dbReference type="ARBA" id="ARBA00022452"/>
    </source>
</evidence>
<dbReference type="Pfam" id="PF00593">
    <property type="entry name" value="TonB_dep_Rec_b-barrel"/>
    <property type="match status" value="1"/>
</dbReference>
<evidence type="ECO:0000256" key="10">
    <source>
        <dbReference type="PROSITE-ProRule" id="PRU01360"/>
    </source>
</evidence>
<comment type="similarity">
    <text evidence="10 11">Belongs to the TonB-dependent receptor family.</text>
</comment>
<dbReference type="InterPro" id="IPR012910">
    <property type="entry name" value="Plug_dom"/>
</dbReference>
<keyword evidence="6 11" id="KW-0798">TonB box</keyword>
<dbReference type="InterPro" id="IPR037066">
    <property type="entry name" value="Plug_dom_sf"/>
</dbReference>
<proteinExistence type="inferred from homology"/>
<dbReference type="AlphaFoldDB" id="A0A3D9L8C4"/>
<dbReference type="OrthoDB" id="9768177at2"/>
<dbReference type="PANTHER" id="PTHR30069">
    <property type="entry name" value="TONB-DEPENDENT OUTER MEMBRANE RECEPTOR"/>
    <property type="match status" value="1"/>
</dbReference>
<dbReference type="Gene3D" id="2.60.40.1120">
    <property type="entry name" value="Carboxypeptidase-like, regulatory domain"/>
    <property type="match status" value="1"/>
</dbReference>
<comment type="subcellular location">
    <subcellularLocation>
        <location evidence="1 10">Cell outer membrane</location>
        <topology evidence="1 10">Multi-pass membrane protein</topology>
    </subcellularLocation>
</comment>
<dbReference type="InterPro" id="IPR039426">
    <property type="entry name" value="TonB-dep_rcpt-like"/>
</dbReference>
<evidence type="ECO:0000256" key="1">
    <source>
        <dbReference type="ARBA" id="ARBA00004571"/>
    </source>
</evidence>
<keyword evidence="4 10" id="KW-0812">Transmembrane</keyword>
<keyword evidence="16" id="KW-1185">Reference proteome</keyword>
<evidence type="ECO:0000259" key="14">
    <source>
        <dbReference type="Pfam" id="PF07715"/>
    </source>
</evidence>
<feature type="domain" description="TonB-dependent receptor plug" evidence="14">
    <location>
        <begin position="115"/>
        <end position="239"/>
    </location>
</feature>
<dbReference type="RefSeq" id="WP_115866626.1">
    <property type="nucleotide sequence ID" value="NZ_QREG01000002.1"/>
</dbReference>
<dbReference type="GO" id="GO:0009279">
    <property type="term" value="C:cell outer membrane"/>
    <property type="evidence" value="ECO:0007669"/>
    <property type="project" value="UniProtKB-SubCell"/>
</dbReference>
<comment type="caution">
    <text evidence="15">The sequence shown here is derived from an EMBL/GenBank/DDBJ whole genome shotgun (WGS) entry which is preliminary data.</text>
</comment>
<dbReference type="SUPFAM" id="SSF56935">
    <property type="entry name" value="Porins"/>
    <property type="match status" value="1"/>
</dbReference>
<evidence type="ECO:0000256" key="4">
    <source>
        <dbReference type="ARBA" id="ARBA00022692"/>
    </source>
</evidence>
<organism evidence="15 16">
    <name type="scientific">Marinoscillum furvescens DSM 4134</name>
    <dbReference type="NCBI Taxonomy" id="1122208"/>
    <lineage>
        <taxon>Bacteria</taxon>
        <taxon>Pseudomonadati</taxon>
        <taxon>Bacteroidota</taxon>
        <taxon>Cytophagia</taxon>
        <taxon>Cytophagales</taxon>
        <taxon>Reichenbachiellaceae</taxon>
        <taxon>Marinoscillum</taxon>
    </lineage>
</organism>
<dbReference type="Gene3D" id="2.170.130.10">
    <property type="entry name" value="TonB-dependent receptor, plug domain"/>
    <property type="match status" value="1"/>
</dbReference>
<dbReference type="PROSITE" id="PS52016">
    <property type="entry name" value="TONB_DEPENDENT_REC_3"/>
    <property type="match status" value="1"/>
</dbReference>
<dbReference type="InterPro" id="IPR008969">
    <property type="entry name" value="CarboxyPept-like_regulatory"/>
</dbReference>